<keyword evidence="1" id="KW-1133">Transmembrane helix</keyword>
<keyword evidence="1" id="KW-0812">Transmembrane</keyword>
<name>A0ABR8NW76_9GAMM</name>
<evidence type="ECO:0000256" key="1">
    <source>
        <dbReference type="SAM" id="Phobius"/>
    </source>
</evidence>
<feature type="transmembrane region" description="Helical" evidence="1">
    <location>
        <begin position="60"/>
        <end position="79"/>
    </location>
</feature>
<evidence type="ECO:0000313" key="3">
    <source>
        <dbReference type="Proteomes" id="UP000604161"/>
    </source>
</evidence>
<accession>A0ABR8NW76</accession>
<keyword evidence="1" id="KW-0472">Membrane</keyword>
<protein>
    <submittedName>
        <fullName evidence="2">Uncharacterized protein</fullName>
    </submittedName>
</protein>
<comment type="caution">
    <text evidence="2">The sequence shown here is derived from an EMBL/GenBank/DDBJ whole genome shotgun (WGS) entry which is preliminary data.</text>
</comment>
<feature type="transmembrane region" description="Helical" evidence="1">
    <location>
        <begin position="111"/>
        <end position="132"/>
    </location>
</feature>
<feature type="transmembrane region" description="Helical" evidence="1">
    <location>
        <begin position="20"/>
        <end position="39"/>
    </location>
</feature>
<dbReference type="Proteomes" id="UP000604161">
    <property type="component" value="Unassembled WGS sequence"/>
</dbReference>
<keyword evidence="3" id="KW-1185">Reference proteome</keyword>
<organism evidence="2 3">
    <name type="scientific">Marinomonas colpomeniae</name>
    <dbReference type="NCBI Taxonomy" id="2774408"/>
    <lineage>
        <taxon>Bacteria</taxon>
        <taxon>Pseudomonadati</taxon>
        <taxon>Pseudomonadota</taxon>
        <taxon>Gammaproteobacteria</taxon>
        <taxon>Oceanospirillales</taxon>
        <taxon>Oceanospirillaceae</taxon>
        <taxon>Marinomonas</taxon>
    </lineage>
</organism>
<proteinExistence type="predicted"/>
<gene>
    <name evidence="2" type="ORF">IF202_03770</name>
</gene>
<evidence type="ECO:0000313" key="2">
    <source>
        <dbReference type="EMBL" id="MBD5770158.1"/>
    </source>
</evidence>
<dbReference type="EMBL" id="JACYFC010000001">
    <property type="protein sequence ID" value="MBD5770158.1"/>
    <property type="molecule type" value="Genomic_DNA"/>
</dbReference>
<dbReference type="RefSeq" id="WP_191593517.1">
    <property type="nucleotide sequence ID" value="NZ_JACYFC010000001.1"/>
</dbReference>
<sequence>MDERLKEPWKLDTNNKYSEVIKSVFGLATASLLLPVFMARSFLDISSEKPLSEIFSGSIYLAWLSFGVAILSCVFYQYLSAKWVRIAWGKKAGIFWSSDTKEDKLECCMEFSFWLSVLFFIAGLGFTIYYFTRYSSGL</sequence>
<reference evidence="2 3" key="1">
    <citation type="submission" date="2020-09" db="EMBL/GenBank/DDBJ databases">
        <title>Marinomonas sp. nov., isolated from the cysticercosis algae of Qingdao, China.</title>
        <authorList>
            <person name="Sun X."/>
        </authorList>
    </citation>
    <scope>NUCLEOTIDE SEQUENCE [LARGE SCALE GENOMIC DNA]</scope>
    <source>
        <strain evidence="2 3">SM2066</strain>
    </source>
</reference>